<organism evidence="2 3">
    <name type="scientific">Gongylonema pulchrum</name>
    <dbReference type="NCBI Taxonomy" id="637853"/>
    <lineage>
        <taxon>Eukaryota</taxon>
        <taxon>Metazoa</taxon>
        <taxon>Ecdysozoa</taxon>
        <taxon>Nematoda</taxon>
        <taxon>Chromadorea</taxon>
        <taxon>Rhabditida</taxon>
        <taxon>Spirurina</taxon>
        <taxon>Spiruromorpha</taxon>
        <taxon>Spiruroidea</taxon>
        <taxon>Gongylonematidae</taxon>
        <taxon>Gongylonema</taxon>
    </lineage>
</organism>
<protein>
    <submittedName>
        <fullName evidence="2">Uncharacterized protein</fullName>
    </submittedName>
</protein>
<dbReference type="AlphaFoldDB" id="A0A3P6RW15"/>
<sequence length="125" mass="13348">MEEGLKIDSVESEAVESNGDDVDNGRKEKLNADGTELTETTGTTSGETNESVGDEVVLETPTEKLQTRSESSIGMSAGAVRKTLVSNGCFLCVFAAMQCRKCILTRGCLCVSVCSSVPIFHLETY</sequence>
<reference evidence="2 3" key="1">
    <citation type="submission" date="2018-11" db="EMBL/GenBank/DDBJ databases">
        <authorList>
            <consortium name="Pathogen Informatics"/>
        </authorList>
    </citation>
    <scope>NUCLEOTIDE SEQUENCE [LARGE SCALE GENOMIC DNA]</scope>
</reference>
<dbReference type="Proteomes" id="UP000271098">
    <property type="component" value="Unassembled WGS sequence"/>
</dbReference>
<feature type="compositionally biased region" description="Low complexity" evidence="1">
    <location>
        <begin position="34"/>
        <end position="48"/>
    </location>
</feature>
<evidence type="ECO:0000313" key="2">
    <source>
        <dbReference type="EMBL" id="VDK60493.1"/>
    </source>
</evidence>
<dbReference type="EMBL" id="UYRT01022299">
    <property type="protein sequence ID" value="VDK60493.1"/>
    <property type="molecule type" value="Genomic_DNA"/>
</dbReference>
<name>A0A3P6RW15_9BILA</name>
<evidence type="ECO:0000256" key="1">
    <source>
        <dbReference type="SAM" id="MobiDB-lite"/>
    </source>
</evidence>
<evidence type="ECO:0000313" key="3">
    <source>
        <dbReference type="Proteomes" id="UP000271098"/>
    </source>
</evidence>
<gene>
    <name evidence="2" type="ORF">GPUH_LOCUS8021</name>
</gene>
<feature type="compositionally biased region" description="Acidic residues" evidence="1">
    <location>
        <begin position="10"/>
        <end position="22"/>
    </location>
</feature>
<keyword evidence="3" id="KW-1185">Reference proteome</keyword>
<accession>A0A3P6RW15</accession>
<proteinExistence type="predicted"/>
<feature type="region of interest" description="Disordered" evidence="1">
    <location>
        <begin position="1"/>
        <end position="56"/>
    </location>
</feature>